<reference evidence="2 3" key="1">
    <citation type="submission" date="2024-10" db="EMBL/GenBank/DDBJ databases">
        <title>The Natural Products Discovery Center: Release of the First 8490 Sequenced Strains for Exploring Actinobacteria Biosynthetic Diversity.</title>
        <authorList>
            <person name="Kalkreuter E."/>
            <person name="Kautsar S.A."/>
            <person name="Yang D."/>
            <person name="Bader C.D."/>
            <person name="Teijaro C.N."/>
            <person name="Fluegel L."/>
            <person name="Davis C.M."/>
            <person name="Simpson J.R."/>
            <person name="Lauterbach L."/>
            <person name="Steele A.D."/>
            <person name="Gui C."/>
            <person name="Meng S."/>
            <person name="Li G."/>
            <person name="Viehrig K."/>
            <person name="Ye F."/>
            <person name="Su P."/>
            <person name="Kiefer A.F."/>
            <person name="Nichols A."/>
            <person name="Cepeda A.J."/>
            <person name="Yan W."/>
            <person name="Fan B."/>
            <person name="Jiang Y."/>
            <person name="Adhikari A."/>
            <person name="Zheng C.-J."/>
            <person name="Schuster L."/>
            <person name="Cowan T.M."/>
            <person name="Smanski M.J."/>
            <person name="Chevrette M.G."/>
            <person name="De Carvalho L.P.S."/>
            <person name="Shen B."/>
        </authorList>
    </citation>
    <scope>NUCLEOTIDE SEQUENCE [LARGE SCALE GENOMIC DNA]</scope>
    <source>
        <strain evidence="2 3">NPDC020979</strain>
    </source>
</reference>
<sequence>MTTELVAFLRARLSEDERAARAVLGAPWVRRGHVASVHADDADSSRPHGTPVADCRRIPGGYEHGVALAEHIARHDPARVLAEVEARRAILDLYESPVQHGVVGQVLRLLSLPYAGHPNYREEWRP</sequence>
<feature type="region of interest" description="Disordered" evidence="1">
    <location>
        <begin position="37"/>
        <end position="56"/>
    </location>
</feature>
<proteinExistence type="predicted"/>
<dbReference type="EMBL" id="JBIRRB010000011">
    <property type="protein sequence ID" value="MFI0914186.1"/>
    <property type="molecule type" value="Genomic_DNA"/>
</dbReference>
<evidence type="ECO:0000256" key="1">
    <source>
        <dbReference type="SAM" id="MobiDB-lite"/>
    </source>
</evidence>
<name>A0ABW7TC49_9ACTN</name>
<evidence type="ECO:0000313" key="2">
    <source>
        <dbReference type="EMBL" id="MFI0914186.1"/>
    </source>
</evidence>
<dbReference type="InterPro" id="IPR046193">
    <property type="entry name" value="DUF6221"/>
</dbReference>
<keyword evidence="3" id="KW-1185">Reference proteome</keyword>
<comment type="caution">
    <text evidence="2">The sequence shown here is derived from an EMBL/GenBank/DDBJ whole genome shotgun (WGS) entry which is preliminary data.</text>
</comment>
<dbReference type="Pfam" id="PF19730">
    <property type="entry name" value="DUF6221"/>
    <property type="match status" value="1"/>
</dbReference>
<dbReference type="Proteomes" id="UP001611162">
    <property type="component" value="Unassembled WGS sequence"/>
</dbReference>
<accession>A0ABW7TC49</accession>
<dbReference type="RefSeq" id="WP_397614202.1">
    <property type="nucleotide sequence ID" value="NZ_JBIRRB010000011.1"/>
</dbReference>
<organism evidence="2 3">
    <name type="scientific">Streptomyces abikoensis</name>
    <dbReference type="NCBI Taxonomy" id="97398"/>
    <lineage>
        <taxon>Bacteria</taxon>
        <taxon>Bacillati</taxon>
        <taxon>Actinomycetota</taxon>
        <taxon>Actinomycetes</taxon>
        <taxon>Kitasatosporales</taxon>
        <taxon>Streptomycetaceae</taxon>
        <taxon>Streptomyces</taxon>
    </lineage>
</organism>
<protein>
    <submittedName>
        <fullName evidence="2">DUF6221 family protein</fullName>
    </submittedName>
</protein>
<evidence type="ECO:0000313" key="3">
    <source>
        <dbReference type="Proteomes" id="UP001611162"/>
    </source>
</evidence>
<gene>
    <name evidence="2" type="ORF">ACH4TF_27590</name>
</gene>